<feature type="transmembrane region" description="Helical" evidence="8">
    <location>
        <begin position="28"/>
        <end position="49"/>
    </location>
</feature>
<evidence type="ECO:0000256" key="6">
    <source>
        <dbReference type="ARBA" id="ARBA00023136"/>
    </source>
</evidence>
<dbReference type="InterPro" id="IPR000326">
    <property type="entry name" value="PAP2/HPO"/>
</dbReference>
<protein>
    <recommendedName>
        <fullName evidence="9">Phosphatidic acid phosphatase type 2/haloperoxidase domain-containing protein</fullName>
    </recommendedName>
</protein>
<dbReference type="SUPFAM" id="SSF48317">
    <property type="entry name" value="Acid phosphatase/Vanadium-dependent haloperoxidase"/>
    <property type="match status" value="1"/>
</dbReference>
<organism evidence="10 11">
    <name type="scientific">Aromia moschata</name>
    <dbReference type="NCBI Taxonomy" id="1265417"/>
    <lineage>
        <taxon>Eukaryota</taxon>
        <taxon>Metazoa</taxon>
        <taxon>Ecdysozoa</taxon>
        <taxon>Arthropoda</taxon>
        <taxon>Hexapoda</taxon>
        <taxon>Insecta</taxon>
        <taxon>Pterygota</taxon>
        <taxon>Neoptera</taxon>
        <taxon>Endopterygota</taxon>
        <taxon>Coleoptera</taxon>
        <taxon>Polyphaga</taxon>
        <taxon>Cucujiformia</taxon>
        <taxon>Chrysomeloidea</taxon>
        <taxon>Cerambycidae</taxon>
        <taxon>Cerambycinae</taxon>
        <taxon>Callichromatini</taxon>
        <taxon>Aromia</taxon>
    </lineage>
</organism>
<comment type="similarity">
    <text evidence="7">Belongs to the type 2 lipid phosphate phosphatase family.</text>
</comment>
<feature type="domain" description="Phosphatidic acid phosphatase type 2/haloperoxidase" evidence="9">
    <location>
        <begin position="1"/>
        <end position="54"/>
    </location>
</feature>
<keyword evidence="11" id="KW-1185">Reference proteome</keyword>
<reference evidence="10" key="1">
    <citation type="journal article" date="2023" name="Insect Mol. Biol.">
        <title>Genome sequencing provides insights into the evolution of gene families encoding plant cell wall-degrading enzymes in longhorned beetles.</title>
        <authorList>
            <person name="Shin N.R."/>
            <person name="Okamura Y."/>
            <person name="Kirsch R."/>
            <person name="Pauchet Y."/>
        </authorList>
    </citation>
    <scope>NUCLEOTIDE SEQUENCE</scope>
    <source>
        <strain evidence="10">AMC_N1</strain>
    </source>
</reference>
<dbReference type="Gene3D" id="1.20.144.10">
    <property type="entry name" value="Phosphatidic acid phosphatase type 2/haloperoxidase"/>
    <property type="match status" value="1"/>
</dbReference>
<evidence type="ECO:0000256" key="3">
    <source>
        <dbReference type="ARBA" id="ARBA00022801"/>
    </source>
</evidence>
<evidence type="ECO:0000313" key="11">
    <source>
        <dbReference type="Proteomes" id="UP001162162"/>
    </source>
</evidence>
<evidence type="ECO:0000256" key="2">
    <source>
        <dbReference type="ARBA" id="ARBA00022692"/>
    </source>
</evidence>
<evidence type="ECO:0000256" key="8">
    <source>
        <dbReference type="SAM" id="Phobius"/>
    </source>
</evidence>
<dbReference type="EMBL" id="JAPWTK010000566">
    <property type="protein sequence ID" value="KAJ8938315.1"/>
    <property type="molecule type" value="Genomic_DNA"/>
</dbReference>
<dbReference type="Proteomes" id="UP001162162">
    <property type="component" value="Unassembled WGS sequence"/>
</dbReference>
<accession>A0AAV8XHZ4</accession>
<evidence type="ECO:0000313" key="10">
    <source>
        <dbReference type="EMBL" id="KAJ8938315.1"/>
    </source>
</evidence>
<keyword evidence="6 8" id="KW-0472">Membrane</keyword>
<keyword evidence="2 8" id="KW-0812">Transmembrane</keyword>
<keyword evidence="3" id="KW-0378">Hydrolase</keyword>
<comment type="subcellular location">
    <subcellularLocation>
        <location evidence="1">Endoplasmic reticulum membrane</location>
        <topology evidence="1">Multi-pass membrane protein</topology>
    </subcellularLocation>
</comment>
<dbReference type="AlphaFoldDB" id="A0AAV8XHZ4"/>
<evidence type="ECO:0000256" key="1">
    <source>
        <dbReference type="ARBA" id="ARBA00004477"/>
    </source>
</evidence>
<evidence type="ECO:0000256" key="4">
    <source>
        <dbReference type="ARBA" id="ARBA00022824"/>
    </source>
</evidence>
<dbReference type="PANTHER" id="PTHR14969">
    <property type="entry name" value="SPHINGOSINE-1-PHOSPHATE PHOSPHOHYDROLASE"/>
    <property type="match status" value="1"/>
</dbReference>
<keyword evidence="4" id="KW-0256">Endoplasmic reticulum</keyword>
<evidence type="ECO:0000259" key="9">
    <source>
        <dbReference type="Pfam" id="PF01569"/>
    </source>
</evidence>
<dbReference type="GO" id="GO:0005789">
    <property type="term" value="C:endoplasmic reticulum membrane"/>
    <property type="evidence" value="ECO:0007669"/>
    <property type="project" value="UniProtKB-SubCell"/>
</dbReference>
<dbReference type="GO" id="GO:0006670">
    <property type="term" value="P:sphingosine metabolic process"/>
    <property type="evidence" value="ECO:0007669"/>
    <property type="project" value="TreeGrafter"/>
</dbReference>
<comment type="caution">
    <text evidence="10">The sequence shown here is derived from an EMBL/GenBank/DDBJ whole genome shotgun (WGS) entry which is preliminary data.</text>
</comment>
<evidence type="ECO:0000256" key="5">
    <source>
        <dbReference type="ARBA" id="ARBA00022989"/>
    </source>
</evidence>
<dbReference type="GO" id="GO:0042392">
    <property type="term" value="F:sphingosine-1-phosphate phosphatase activity"/>
    <property type="evidence" value="ECO:0007669"/>
    <property type="project" value="TreeGrafter"/>
</dbReference>
<evidence type="ECO:0000256" key="7">
    <source>
        <dbReference type="ARBA" id="ARBA00038324"/>
    </source>
</evidence>
<dbReference type="Pfam" id="PF01569">
    <property type="entry name" value="PAP2"/>
    <property type="match status" value="1"/>
</dbReference>
<dbReference type="PANTHER" id="PTHR14969:SF28">
    <property type="entry name" value="DIHYDROSPHINGOSINE 1-PHOSPHATE PHOSPHATASE LCB3-RELATED"/>
    <property type="match status" value="1"/>
</dbReference>
<name>A0AAV8XHZ4_9CUCU</name>
<keyword evidence="5 8" id="KW-1133">Transmembrane helix</keyword>
<proteinExistence type="inferred from homology"/>
<gene>
    <name evidence="10" type="ORF">NQ318_005333</name>
</gene>
<sequence length="76" mass="8844">MPSTHAMVGVSIPFSVLLFTMNRYQYNVPLGMCIAIVWCALICFSRLYLGMHTVLIYENRETNVFYRDLNSANNRY</sequence>
<dbReference type="InterPro" id="IPR036938">
    <property type="entry name" value="PAP2/HPO_sf"/>
</dbReference>